<dbReference type="Gene3D" id="1.10.1370.20">
    <property type="entry name" value="Oligoendopeptidase f, C-terminal domain"/>
    <property type="match status" value="1"/>
</dbReference>
<keyword evidence="4 6" id="KW-0862">Zinc</keyword>
<evidence type="ECO:0000313" key="9">
    <source>
        <dbReference type="EMBL" id="HGS86398.1"/>
    </source>
</evidence>
<dbReference type="Gene3D" id="1.10.287.830">
    <property type="entry name" value="putative peptidase helix hairpin domain like"/>
    <property type="match status" value="1"/>
</dbReference>
<dbReference type="GO" id="GO:0004222">
    <property type="term" value="F:metalloendopeptidase activity"/>
    <property type="evidence" value="ECO:0007669"/>
    <property type="project" value="InterPro"/>
</dbReference>
<evidence type="ECO:0000256" key="6">
    <source>
        <dbReference type="RuleBase" id="RU003435"/>
    </source>
</evidence>
<comment type="similarity">
    <text evidence="6">Belongs to the peptidase M3 family.</text>
</comment>
<keyword evidence="3 6" id="KW-0378">Hydrolase</keyword>
<dbReference type="InterPro" id="IPR013647">
    <property type="entry name" value="OligopepF_N_dom"/>
</dbReference>
<dbReference type="PANTHER" id="PTHR11804:SF5">
    <property type="entry name" value="OLIGOENDOPEPTIDASE F"/>
    <property type="match status" value="1"/>
</dbReference>
<dbReference type="InterPro" id="IPR001567">
    <property type="entry name" value="Pept_M3A_M3B_dom"/>
</dbReference>
<dbReference type="Pfam" id="PF01432">
    <property type="entry name" value="Peptidase_M3"/>
    <property type="match status" value="1"/>
</dbReference>
<dbReference type="Pfam" id="PF08439">
    <property type="entry name" value="Peptidase_M3_N"/>
    <property type="match status" value="1"/>
</dbReference>
<dbReference type="InterPro" id="IPR045090">
    <property type="entry name" value="Pept_M3A_M3B"/>
</dbReference>
<evidence type="ECO:0000256" key="2">
    <source>
        <dbReference type="ARBA" id="ARBA00022723"/>
    </source>
</evidence>
<feature type="domain" description="Oligopeptidase F N-terminal" evidence="8">
    <location>
        <begin position="129"/>
        <end position="181"/>
    </location>
</feature>
<feature type="domain" description="Peptidase M3A/M3B catalytic" evidence="7">
    <location>
        <begin position="204"/>
        <end position="575"/>
    </location>
</feature>
<comment type="caution">
    <text evidence="9">The sequence shown here is derived from an EMBL/GenBank/DDBJ whole genome shotgun (WGS) entry which is preliminary data.</text>
</comment>
<proteinExistence type="inferred from homology"/>
<comment type="cofactor">
    <cofactor evidence="6">
        <name>Zn(2+)</name>
        <dbReference type="ChEBI" id="CHEBI:29105"/>
    </cofactor>
    <text evidence="6">Binds 1 zinc ion.</text>
</comment>
<keyword evidence="2 6" id="KW-0479">Metal-binding</keyword>
<keyword evidence="5 6" id="KW-0482">Metalloprotease</keyword>
<dbReference type="GO" id="GO:0006508">
    <property type="term" value="P:proteolysis"/>
    <property type="evidence" value="ECO:0007669"/>
    <property type="project" value="UniProtKB-KW"/>
</dbReference>
<protein>
    <submittedName>
        <fullName evidence="9">M3 family oligoendopeptidase</fullName>
    </submittedName>
</protein>
<reference evidence="9" key="1">
    <citation type="journal article" date="2020" name="mSystems">
        <title>Genome- and Community-Level Interaction Insights into Carbon Utilization and Element Cycling Functions of Hydrothermarchaeota in Hydrothermal Sediment.</title>
        <authorList>
            <person name="Zhou Z."/>
            <person name="Liu Y."/>
            <person name="Xu W."/>
            <person name="Pan J."/>
            <person name="Luo Z.H."/>
            <person name="Li M."/>
        </authorList>
    </citation>
    <scope>NUCLEOTIDE SEQUENCE [LARGE SCALE GENOMIC DNA]</scope>
    <source>
        <strain evidence="9">SpSt-556</strain>
    </source>
</reference>
<dbReference type="AlphaFoldDB" id="A0A7C4KY80"/>
<evidence type="ECO:0000256" key="4">
    <source>
        <dbReference type="ARBA" id="ARBA00022833"/>
    </source>
</evidence>
<keyword evidence="1 6" id="KW-0645">Protease</keyword>
<organism evidence="9">
    <name type="scientific">Bellilinea caldifistulae</name>
    <dbReference type="NCBI Taxonomy" id="360411"/>
    <lineage>
        <taxon>Bacteria</taxon>
        <taxon>Bacillati</taxon>
        <taxon>Chloroflexota</taxon>
        <taxon>Anaerolineae</taxon>
        <taxon>Anaerolineales</taxon>
        <taxon>Anaerolineaceae</taxon>
        <taxon>Bellilinea</taxon>
    </lineage>
</organism>
<evidence type="ECO:0000259" key="8">
    <source>
        <dbReference type="Pfam" id="PF08439"/>
    </source>
</evidence>
<dbReference type="NCBIfam" id="TIGR02290">
    <property type="entry name" value="M3_fam_3"/>
    <property type="match status" value="1"/>
</dbReference>
<dbReference type="Gene3D" id="1.20.140.70">
    <property type="entry name" value="Oligopeptidase f, N-terminal domain"/>
    <property type="match status" value="1"/>
</dbReference>
<dbReference type="GO" id="GO:0046872">
    <property type="term" value="F:metal ion binding"/>
    <property type="evidence" value="ECO:0007669"/>
    <property type="project" value="UniProtKB-UniRule"/>
</dbReference>
<evidence type="ECO:0000259" key="7">
    <source>
        <dbReference type="Pfam" id="PF01432"/>
    </source>
</evidence>
<dbReference type="InterPro" id="IPR042088">
    <property type="entry name" value="OligoPept_F_C"/>
</dbReference>
<evidence type="ECO:0000256" key="1">
    <source>
        <dbReference type="ARBA" id="ARBA00022670"/>
    </source>
</evidence>
<gene>
    <name evidence="9" type="ORF">ENT17_02150</name>
</gene>
<dbReference type="GO" id="GO:0006518">
    <property type="term" value="P:peptide metabolic process"/>
    <property type="evidence" value="ECO:0007669"/>
    <property type="project" value="TreeGrafter"/>
</dbReference>
<dbReference type="SUPFAM" id="SSF55486">
    <property type="entry name" value="Metalloproteases ('zincins'), catalytic domain"/>
    <property type="match status" value="1"/>
</dbReference>
<sequence length="594" mass="68532">MTTTDIRYQQTRWSLHDLFPAPHSSELETAFQTLDQLVAEFETYRASLHEDISVEEFLKILKQLEKIQNLGSRLYAYAGLLFSEDTQNQTAQTLTARVEQFVADLTNRTLFFNLWWKDLSDEAAARLMPAAGDLEYWLEALRHFKPHTLSEAEEKIINIKNVTGVNALQMLYSSITNRYTFKITVNGEEKELTRGELMVYVRGSDPALRAAAYQELYRVYGNDGTILGQIYQALVRDWRNEQINLRKHRTPMSARNLVNDLPDAVVDTLLDVCSSNVDVFQRYFRLKARWLKMERLRRYDIYAPVAKAEKQYPFDQAALTVFDAFREFDPQIADLARRVFEENHLDSEVRKGKRGGAFCWGAVPELTPWVLLNYQGRADDMATMAHELGHAIHSMLAAHHSVLTWHSNLPLAETASTFGEMLLIDRLLKTESDPAVRRDLLFRQIDDAYATIQRQVFFALFEREAHEMVHQGASVDELANAYMHNLHTQFGDAVEVSDEFRWEWVSIPHIFDVPFYVYAYAFGQLLVFSLYQQYKAEGEAFKPRYLKILSTGGSKAPIKVLSEAGVDVSQPSFWQGGYDFIRQQIEALERIPLE</sequence>
<name>A0A7C4KY80_9CHLR</name>
<dbReference type="PANTHER" id="PTHR11804">
    <property type="entry name" value="PROTEASE M3 THIMET OLIGOPEPTIDASE-RELATED"/>
    <property type="match status" value="1"/>
</dbReference>
<dbReference type="CDD" id="cd09610">
    <property type="entry name" value="M3B_PepF"/>
    <property type="match status" value="1"/>
</dbReference>
<dbReference type="InterPro" id="IPR011977">
    <property type="entry name" value="Pept_M3B_clade3"/>
</dbReference>
<evidence type="ECO:0000256" key="3">
    <source>
        <dbReference type="ARBA" id="ARBA00022801"/>
    </source>
</evidence>
<dbReference type="EMBL" id="DSXR01000030">
    <property type="protein sequence ID" value="HGS86398.1"/>
    <property type="molecule type" value="Genomic_DNA"/>
</dbReference>
<accession>A0A7C4KY80</accession>
<evidence type="ECO:0000256" key="5">
    <source>
        <dbReference type="ARBA" id="ARBA00023049"/>
    </source>
</evidence>